<evidence type="ECO:0000256" key="5">
    <source>
        <dbReference type="SAM" id="MobiDB-lite"/>
    </source>
</evidence>
<feature type="region of interest" description="Disordered" evidence="5">
    <location>
        <begin position="582"/>
        <end position="602"/>
    </location>
</feature>
<dbReference type="STRING" id="486041.B0DQC9"/>
<dbReference type="KEGG" id="lbc:LACBIDRAFT_331724"/>
<dbReference type="GO" id="GO:0008270">
    <property type="term" value="F:zinc ion binding"/>
    <property type="evidence" value="ECO:0007669"/>
    <property type="project" value="UniProtKB-KW"/>
</dbReference>
<gene>
    <name evidence="7" type="ORF">LACBIDRAFT_331724</name>
</gene>
<evidence type="ECO:0000256" key="1">
    <source>
        <dbReference type="ARBA" id="ARBA00022723"/>
    </source>
</evidence>
<dbReference type="PANTHER" id="PTHR10237:SF14">
    <property type="entry name" value="MYND-TYPE DOMAIN-CONTAINING PROTEIN"/>
    <property type="match status" value="1"/>
</dbReference>
<keyword evidence="8" id="KW-1185">Reference proteome</keyword>
<evidence type="ECO:0000313" key="8">
    <source>
        <dbReference type="Proteomes" id="UP000001194"/>
    </source>
</evidence>
<keyword evidence="1" id="KW-0479">Metal-binding</keyword>
<keyword evidence="3" id="KW-0862">Zinc</keyword>
<dbReference type="SUPFAM" id="SSF144232">
    <property type="entry name" value="HIT/MYND zinc finger-like"/>
    <property type="match status" value="2"/>
</dbReference>
<dbReference type="GO" id="GO:0000981">
    <property type="term" value="F:DNA-binding transcription factor activity, RNA polymerase II-specific"/>
    <property type="evidence" value="ECO:0007669"/>
    <property type="project" value="TreeGrafter"/>
</dbReference>
<dbReference type="OrthoDB" id="432970at2759"/>
<evidence type="ECO:0000313" key="7">
    <source>
        <dbReference type="EMBL" id="EDR03274.1"/>
    </source>
</evidence>
<keyword evidence="2 4" id="KW-0863">Zinc-finger</keyword>
<organism evidence="8">
    <name type="scientific">Laccaria bicolor (strain S238N-H82 / ATCC MYA-4686)</name>
    <name type="common">Bicoloured deceiver</name>
    <name type="synonym">Laccaria laccata var. bicolor</name>
    <dbReference type="NCBI Taxonomy" id="486041"/>
    <lineage>
        <taxon>Eukaryota</taxon>
        <taxon>Fungi</taxon>
        <taxon>Dikarya</taxon>
        <taxon>Basidiomycota</taxon>
        <taxon>Agaricomycotina</taxon>
        <taxon>Agaricomycetes</taxon>
        <taxon>Agaricomycetidae</taxon>
        <taxon>Agaricales</taxon>
        <taxon>Agaricineae</taxon>
        <taxon>Hydnangiaceae</taxon>
        <taxon>Laccaria</taxon>
    </lineage>
</organism>
<dbReference type="PANTHER" id="PTHR10237">
    <property type="entry name" value="DEFORMED EPIDERMAL AUTOREGULATORY FACTOR 1 HOMOLOG SUPPRESSIN"/>
    <property type="match status" value="1"/>
</dbReference>
<dbReference type="Proteomes" id="UP000001194">
    <property type="component" value="Unassembled WGS sequence"/>
</dbReference>
<dbReference type="AlphaFoldDB" id="B0DQC9"/>
<dbReference type="Gene3D" id="6.10.140.2220">
    <property type="match status" value="2"/>
</dbReference>
<dbReference type="GO" id="GO:0005634">
    <property type="term" value="C:nucleus"/>
    <property type="evidence" value="ECO:0007669"/>
    <property type="project" value="TreeGrafter"/>
</dbReference>
<feature type="domain" description="MYND-type" evidence="6">
    <location>
        <begin position="381"/>
        <end position="426"/>
    </location>
</feature>
<dbReference type="Pfam" id="PF01753">
    <property type="entry name" value="zf-MYND"/>
    <property type="match status" value="2"/>
</dbReference>
<proteinExistence type="predicted"/>
<reference evidence="7 8" key="1">
    <citation type="journal article" date="2008" name="Nature">
        <title>The genome of Laccaria bicolor provides insights into mycorrhizal symbiosis.</title>
        <authorList>
            <person name="Martin F."/>
            <person name="Aerts A."/>
            <person name="Ahren D."/>
            <person name="Brun A."/>
            <person name="Danchin E.G.J."/>
            <person name="Duchaussoy F."/>
            <person name="Gibon J."/>
            <person name="Kohler A."/>
            <person name="Lindquist E."/>
            <person name="Pereda V."/>
            <person name="Salamov A."/>
            <person name="Shapiro H.J."/>
            <person name="Wuyts J."/>
            <person name="Blaudez D."/>
            <person name="Buee M."/>
            <person name="Brokstein P."/>
            <person name="Canbaeck B."/>
            <person name="Cohen D."/>
            <person name="Courty P.E."/>
            <person name="Coutinho P.M."/>
            <person name="Delaruelle C."/>
            <person name="Detter J.C."/>
            <person name="Deveau A."/>
            <person name="DiFazio S."/>
            <person name="Duplessis S."/>
            <person name="Fraissinet-Tachet L."/>
            <person name="Lucic E."/>
            <person name="Frey-Klett P."/>
            <person name="Fourrey C."/>
            <person name="Feussner I."/>
            <person name="Gay G."/>
            <person name="Grimwood J."/>
            <person name="Hoegger P.J."/>
            <person name="Jain P."/>
            <person name="Kilaru S."/>
            <person name="Labbe J."/>
            <person name="Lin Y.C."/>
            <person name="Legue V."/>
            <person name="Le Tacon F."/>
            <person name="Marmeisse R."/>
            <person name="Melayah D."/>
            <person name="Montanini B."/>
            <person name="Muratet M."/>
            <person name="Nehls U."/>
            <person name="Niculita-Hirzel H."/>
            <person name="Oudot-Le Secq M.P."/>
            <person name="Peter M."/>
            <person name="Quesneville H."/>
            <person name="Rajashekar B."/>
            <person name="Reich M."/>
            <person name="Rouhier N."/>
            <person name="Schmutz J."/>
            <person name="Yin T."/>
            <person name="Chalot M."/>
            <person name="Henrissat B."/>
            <person name="Kuees U."/>
            <person name="Lucas S."/>
            <person name="Van de Peer Y."/>
            <person name="Podila G.K."/>
            <person name="Polle A."/>
            <person name="Pukkila P.J."/>
            <person name="Richardson P.M."/>
            <person name="Rouze P."/>
            <person name="Sanders I.R."/>
            <person name="Stajich J.E."/>
            <person name="Tunlid A."/>
            <person name="Tuskan G."/>
            <person name="Grigoriev I.V."/>
        </authorList>
    </citation>
    <scope>NUCLEOTIDE SEQUENCE [LARGE SCALE GENOMIC DNA]</scope>
    <source>
        <strain evidence="8">S238N-H82 / ATCC MYA-4686</strain>
    </source>
</reference>
<feature type="region of interest" description="Disordered" evidence="5">
    <location>
        <begin position="739"/>
        <end position="762"/>
    </location>
</feature>
<accession>B0DQC9</accession>
<name>B0DQC9_LACBS</name>
<dbReference type="InterPro" id="IPR024119">
    <property type="entry name" value="TF_DEAF-1"/>
</dbReference>
<evidence type="ECO:0000256" key="4">
    <source>
        <dbReference type="PROSITE-ProRule" id="PRU00134"/>
    </source>
</evidence>
<dbReference type="GeneID" id="6081704"/>
<dbReference type="EMBL" id="DS547125">
    <property type="protein sequence ID" value="EDR03274.1"/>
    <property type="molecule type" value="Genomic_DNA"/>
</dbReference>
<dbReference type="RefSeq" id="XP_001886070.1">
    <property type="nucleotide sequence ID" value="XM_001886035.1"/>
</dbReference>
<feature type="compositionally biased region" description="Basic and acidic residues" evidence="5">
    <location>
        <begin position="739"/>
        <end position="750"/>
    </location>
</feature>
<evidence type="ECO:0000256" key="3">
    <source>
        <dbReference type="ARBA" id="ARBA00022833"/>
    </source>
</evidence>
<protein>
    <submittedName>
        <fullName evidence="7">Predicted protein</fullName>
    </submittedName>
</protein>
<dbReference type="InParanoid" id="B0DQC9"/>
<sequence>MSSNLVKSFNALPRKERAPSGRVPNEWHFDLRYIQLEPTPSHIIALIQPQSQFIHIEHLPIGLPANQSGLEYFPESGKEAAPEVAKVLLHAFVNKLGQSAIPNAPPAFSPWKLTTEDKDLASAVSDELKRIGIRPLELCNIGLSKPQTNFIMQEAFTRLFATLKTAAGYTGIAAASIKTPQPFIFWNFKLDPLKDLRTPAELGDPDELEKVEKFQLPLKYLQTLMNARPPDPNELDTKLSLGLGCTRNRTKSRVYLIKAILSPTASDETKATAHGALLNWYVSSSKSDFRSRYLFAACHHANIAARLCRKINNSLKTPASPAVLWFMKHIFERMAKGAPEMYLFYKDAQDVYEARNRQIEGQKEKMPLKRLKNPMRYRCAAVGCGVEADSGKMLSRCSGKCDSDKKPSYCSKECQKADWKNHKPFCSPGAECSVIDDGTWDAPGPPRPSRGALQLPITHAGGGSRTFVGSSTMDAKTLKEVEGIGLRVQGPRIEMASPAPSGAVGGGETPLQLIDEDEPDAAGRPGRHLILRYVSRDVAIGLPPFLPPPQGCLAHSYSQTASSKYNSPFAFNGRTIISTRHWSTKPGRPWPSEGAGRYNHGQTTTATFAPWKLTTEEKDPASAVSDELKRIGVRPLELCTITLSKPRPYHATSLHMPLRRPQDSCWVKRELQVILKVLDERPEGKVNADRDPGDADAALDCGLRLSHWFVHHLLERKAKNRPEPCLLYRDAIDSYEDRNKQVAEEREKMQAKRLGTPQNTGSGKCNIGKRPSYCSKDCQKADWKNHKPFCRPGAEFSVIDGGTDEAGPLESVGGLIQVPITHGGFKVCVSSSTMDVKG</sequence>
<evidence type="ECO:0000259" key="6">
    <source>
        <dbReference type="PROSITE" id="PS50865"/>
    </source>
</evidence>
<dbReference type="HOGENOM" id="CLU_339201_0_0_1"/>
<evidence type="ECO:0000256" key="2">
    <source>
        <dbReference type="ARBA" id="ARBA00022771"/>
    </source>
</evidence>
<dbReference type="InterPro" id="IPR002893">
    <property type="entry name" value="Znf_MYND"/>
</dbReference>
<dbReference type="PROSITE" id="PS50865">
    <property type="entry name" value="ZF_MYND_2"/>
    <property type="match status" value="2"/>
</dbReference>
<feature type="domain" description="MYND-type" evidence="6">
    <location>
        <begin position="751"/>
        <end position="790"/>
    </location>
</feature>